<dbReference type="Pfam" id="PF00117">
    <property type="entry name" value="GATase"/>
    <property type="match status" value="1"/>
</dbReference>
<evidence type="ECO:0000313" key="3">
    <source>
        <dbReference type="Proteomes" id="UP000623440"/>
    </source>
</evidence>
<feature type="domain" description="Glutamine amidotransferase" evidence="1">
    <location>
        <begin position="39"/>
        <end position="183"/>
    </location>
</feature>
<sequence length="241" mass="26688">MKNAIAIRHVAFEDLGSLAPILLQQDYAITYLEAGFDSLAEINLLAPELLIILGGPIGAYEEQDYPFLLDELRLLDQRLATDLPTLGICLGSQLIARVLGAKVYPGMCKEIGWAPIQLSEAGQQSLLSHLVIENTSVMHWHGDTFDLPQGATHLASSSLYCNQAFSYGKHCLALQFHPEVTATGLERWFIGHACEIVTTPELSLNKLRVDTARNINSLEVQAARFWQKWLGSLQSDETSRK</sequence>
<evidence type="ECO:0000313" key="2">
    <source>
        <dbReference type="EMBL" id="MBD2536146.1"/>
    </source>
</evidence>
<dbReference type="EMBL" id="JACJSI010000396">
    <property type="protein sequence ID" value="MBD2536146.1"/>
    <property type="molecule type" value="Genomic_DNA"/>
</dbReference>
<dbReference type="InterPro" id="IPR029062">
    <property type="entry name" value="Class_I_gatase-like"/>
</dbReference>
<keyword evidence="3" id="KW-1185">Reference proteome</keyword>
<dbReference type="PROSITE" id="PS51273">
    <property type="entry name" value="GATASE_TYPE_1"/>
    <property type="match status" value="1"/>
</dbReference>
<organism evidence="2 3">
    <name type="scientific">Nostoc flagelliforme FACHB-838</name>
    <dbReference type="NCBI Taxonomy" id="2692904"/>
    <lineage>
        <taxon>Bacteria</taxon>
        <taxon>Bacillati</taxon>
        <taxon>Cyanobacteriota</taxon>
        <taxon>Cyanophyceae</taxon>
        <taxon>Nostocales</taxon>
        <taxon>Nostocaceae</taxon>
        <taxon>Nostoc</taxon>
    </lineage>
</organism>
<dbReference type="NCBIfam" id="NF005458">
    <property type="entry name" value="PRK07053.1"/>
    <property type="match status" value="1"/>
</dbReference>
<dbReference type="RefSeq" id="WP_190946903.1">
    <property type="nucleotide sequence ID" value="NZ_JACJSI010000396.1"/>
</dbReference>
<dbReference type="PRINTS" id="PR00096">
    <property type="entry name" value="GATASE"/>
</dbReference>
<name>A0ABR8E3D3_9NOSO</name>
<dbReference type="SUPFAM" id="SSF52317">
    <property type="entry name" value="Class I glutamine amidotransferase-like"/>
    <property type="match status" value="1"/>
</dbReference>
<dbReference type="InterPro" id="IPR017926">
    <property type="entry name" value="GATASE"/>
</dbReference>
<protein>
    <submittedName>
        <fullName evidence="2">Glutamine amidotransferase</fullName>
    </submittedName>
</protein>
<gene>
    <name evidence="2" type="ORF">H6G97_45275</name>
</gene>
<dbReference type="InterPro" id="IPR044992">
    <property type="entry name" value="ChyE-like"/>
</dbReference>
<dbReference type="PANTHER" id="PTHR42695">
    <property type="entry name" value="GLUTAMINE AMIDOTRANSFERASE YLR126C-RELATED"/>
    <property type="match status" value="1"/>
</dbReference>
<dbReference type="Proteomes" id="UP000623440">
    <property type="component" value="Unassembled WGS sequence"/>
</dbReference>
<evidence type="ECO:0000259" key="1">
    <source>
        <dbReference type="Pfam" id="PF00117"/>
    </source>
</evidence>
<keyword evidence="2" id="KW-0315">Glutamine amidotransferase</keyword>
<dbReference type="CDD" id="cd01741">
    <property type="entry name" value="GATase1_1"/>
    <property type="match status" value="1"/>
</dbReference>
<reference evidence="2 3" key="1">
    <citation type="journal article" date="2020" name="ISME J.">
        <title>Comparative genomics reveals insights into cyanobacterial evolution and habitat adaptation.</title>
        <authorList>
            <person name="Chen M.Y."/>
            <person name="Teng W.K."/>
            <person name="Zhao L."/>
            <person name="Hu C.X."/>
            <person name="Zhou Y.K."/>
            <person name="Han B.P."/>
            <person name="Song L.R."/>
            <person name="Shu W.S."/>
        </authorList>
    </citation>
    <scope>NUCLEOTIDE SEQUENCE [LARGE SCALE GENOMIC DNA]</scope>
    <source>
        <strain evidence="2 3">FACHB-838</strain>
    </source>
</reference>
<dbReference type="PANTHER" id="PTHR42695:SF5">
    <property type="entry name" value="GLUTAMINE AMIDOTRANSFERASE YLR126C-RELATED"/>
    <property type="match status" value="1"/>
</dbReference>
<comment type="caution">
    <text evidence="2">The sequence shown here is derived from an EMBL/GenBank/DDBJ whole genome shotgun (WGS) entry which is preliminary data.</text>
</comment>
<accession>A0ABR8E3D3</accession>
<dbReference type="Gene3D" id="3.40.50.880">
    <property type="match status" value="1"/>
</dbReference>
<proteinExistence type="predicted"/>